<sequence length="316" mass="33536">MSDPLRSAPDDRTPAELLAFGVVNLDKPAGPSAHQVAGWVRDLAGDAVDDLGASVADNEGSPSAAESPTVDRAAHAGTLDPKVTGCLPMLLGDATRTAQVFLEGRKEYIAVLELHGPRPADFESVLNRFAAPLYQKPPKKSAVRRKLRVREIYALELLDYTDRQALLRIACESGTYVRKLCHDIGLALGTGAHMGHLRRTATDPFDDTSLIDLHEFTDALAVAREGDTKWLREVVQPAERALDHLPSVIIAPSAAEQVATGAPVYAPGVIEGPDTVVDDALVACYTPNGSAVCLGRLVGDPDADSGVVVDLEAVLV</sequence>
<reference evidence="5 6" key="1">
    <citation type="submission" date="2018-06" db="EMBL/GenBank/DDBJ databases">
        <title>Halonotius sp. F13-13 a new haloarchaeeon isolated from a solar saltern from Isla Cristina, Huelva, Spain.</title>
        <authorList>
            <person name="Duran-Viseras A."/>
            <person name="Sanchez-Porro C."/>
            <person name="Ventosa A."/>
        </authorList>
    </citation>
    <scope>NUCLEOTIDE SEQUENCE [LARGE SCALE GENOMIC DNA]</scope>
    <source>
        <strain evidence="5 6">CECT 7525</strain>
    </source>
</reference>
<dbReference type="HAMAP" id="MF_01081">
    <property type="entry name" value="TruB_arch"/>
    <property type="match status" value="1"/>
</dbReference>
<dbReference type="Proteomes" id="UP000281564">
    <property type="component" value="Unassembled WGS sequence"/>
</dbReference>
<dbReference type="GO" id="GO:0031120">
    <property type="term" value="P:snRNA pseudouridine synthesis"/>
    <property type="evidence" value="ECO:0007669"/>
    <property type="project" value="TreeGrafter"/>
</dbReference>
<dbReference type="Pfam" id="PF16198">
    <property type="entry name" value="TruB_C_2"/>
    <property type="match status" value="1"/>
</dbReference>
<keyword evidence="6" id="KW-1185">Reference proteome</keyword>
<dbReference type="InterPro" id="IPR036974">
    <property type="entry name" value="PUA_sf"/>
</dbReference>
<evidence type="ECO:0000313" key="6">
    <source>
        <dbReference type="Proteomes" id="UP000281564"/>
    </source>
</evidence>
<dbReference type="EMBL" id="QMDW01000006">
    <property type="protein sequence ID" value="RJX50374.1"/>
    <property type="molecule type" value="Genomic_DNA"/>
</dbReference>
<dbReference type="GO" id="GO:1990481">
    <property type="term" value="P:mRNA pseudouridine synthesis"/>
    <property type="evidence" value="ECO:0007669"/>
    <property type="project" value="TreeGrafter"/>
</dbReference>
<keyword evidence="1 3" id="KW-0819">tRNA processing</keyword>
<dbReference type="RefSeq" id="WP_120083957.1">
    <property type="nucleotide sequence ID" value="NZ_QMDW01000006.1"/>
</dbReference>
<evidence type="ECO:0000256" key="2">
    <source>
        <dbReference type="ARBA" id="ARBA00023235"/>
    </source>
</evidence>
<keyword evidence="2 3" id="KW-0413">Isomerase</keyword>
<comment type="function">
    <text evidence="3">Could be responsible for synthesis of pseudouridine from uracil-55 in the psi GC loop of transfer RNAs.</text>
</comment>
<dbReference type="SMART" id="SM01136">
    <property type="entry name" value="DKCLD"/>
    <property type="match status" value="1"/>
</dbReference>
<gene>
    <name evidence="3" type="primary">truB</name>
    <name evidence="5" type="ORF">DP106_05605</name>
</gene>
<comment type="catalytic activity">
    <reaction evidence="3">
        <text>uridine(55) in tRNA = pseudouridine(55) in tRNA</text>
        <dbReference type="Rhea" id="RHEA:42532"/>
        <dbReference type="Rhea" id="RHEA-COMP:10101"/>
        <dbReference type="Rhea" id="RHEA-COMP:10102"/>
        <dbReference type="ChEBI" id="CHEBI:65314"/>
        <dbReference type="ChEBI" id="CHEBI:65315"/>
        <dbReference type="EC" id="5.4.99.25"/>
    </reaction>
</comment>
<dbReference type="SUPFAM" id="SSF55120">
    <property type="entry name" value="Pseudouridine synthase"/>
    <property type="match status" value="1"/>
</dbReference>
<evidence type="ECO:0000256" key="3">
    <source>
        <dbReference type="HAMAP-Rule" id="MF_01081"/>
    </source>
</evidence>
<evidence type="ECO:0000256" key="1">
    <source>
        <dbReference type="ARBA" id="ARBA00022694"/>
    </source>
</evidence>
<dbReference type="GO" id="GO:0031118">
    <property type="term" value="P:rRNA pseudouridine synthesis"/>
    <property type="evidence" value="ECO:0007669"/>
    <property type="project" value="TreeGrafter"/>
</dbReference>
<feature type="domain" description="Dyskerin-like" evidence="4">
    <location>
        <begin position="1"/>
        <end position="37"/>
    </location>
</feature>
<dbReference type="InterPro" id="IPR020103">
    <property type="entry name" value="PsdUridine_synth_cat_dom_sf"/>
</dbReference>
<feature type="active site" description="Nucleophile" evidence="3">
    <location>
        <position position="80"/>
    </location>
</feature>
<proteinExistence type="inferred from homology"/>
<name>A0A3A6Q0R2_9EURY</name>
<dbReference type="GO" id="GO:0000495">
    <property type="term" value="P:box H/ACA sno(s)RNA 3'-end processing"/>
    <property type="evidence" value="ECO:0007669"/>
    <property type="project" value="TreeGrafter"/>
</dbReference>
<comment type="similarity">
    <text evidence="3">Belongs to the pseudouridine synthase TruB family. Type 2 subfamily.</text>
</comment>
<dbReference type="Pfam" id="PF01509">
    <property type="entry name" value="TruB_N"/>
    <property type="match status" value="1"/>
</dbReference>
<dbReference type="GO" id="GO:0160148">
    <property type="term" value="F:tRNA pseudouridine(55) synthase activity"/>
    <property type="evidence" value="ECO:0007669"/>
    <property type="project" value="UniProtKB-EC"/>
</dbReference>
<dbReference type="InterPro" id="IPR026326">
    <property type="entry name" value="TruB_arch"/>
</dbReference>
<dbReference type="GO" id="GO:0031119">
    <property type="term" value="P:tRNA pseudouridine synthesis"/>
    <property type="evidence" value="ECO:0007669"/>
    <property type="project" value="UniProtKB-UniRule"/>
</dbReference>
<evidence type="ECO:0000313" key="5">
    <source>
        <dbReference type="EMBL" id="RJX50374.1"/>
    </source>
</evidence>
<dbReference type="Gene3D" id="3.30.2350.10">
    <property type="entry name" value="Pseudouridine synthase"/>
    <property type="match status" value="1"/>
</dbReference>
<dbReference type="PANTHER" id="PTHR23127:SF0">
    <property type="entry name" value="H_ACA RIBONUCLEOPROTEIN COMPLEX SUBUNIT DKC1"/>
    <property type="match status" value="1"/>
</dbReference>
<dbReference type="NCBIfam" id="NF003280">
    <property type="entry name" value="PRK04270.1"/>
    <property type="match status" value="1"/>
</dbReference>
<dbReference type="InterPro" id="IPR004802">
    <property type="entry name" value="tRNA_PsdUridine_synth_B_fam"/>
</dbReference>
<protein>
    <recommendedName>
        <fullName evidence="3">Probable tRNA pseudouridine synthase B</fullName>
        <ecNumber evidence="3">5.4.99.25</ecNumber>
    </recommendedName>
    <alternativeName>
        <fullName evidence="3">tRNA pseudouridine(55) synthase</fullName>
        <shortName evidence="3">Psi55 synthase</shortName>
    </alternativeName>
    <alternativeName>
        <fullName evidence="3">tRNA pseudouridylate synthase</fullName>
    </alternativeName>
    <alternativeName>
        <fullName evidence="3">tRNA-uridine isomerase</fullName>
    </alternativeName>
</protein>
<dbReference type="Gene3D" id="2.30.130.10">
    <property type="entry name" value="PUA domain"/>
    <property type="match status" value="1"/>
</dbReference>
<dbReference type="InterPro" id="IPR012960">
    <property type="entry name" value="Dyskerin-like"/>
</dbReference>
<dbReference type="OrthoDB" id="35866at2157"/>
<dbReference type="InterPro" id="IPR032819">
    <property type="entry name" value="TruB_C"/>
</dbReference>
<dbReference type="Pfam" id="PF08068">
    <property type="entry name" value="DKCLD"/>
    <property type="match status" value="1"/>
</dbReference>
<dbReference type="GO" id="GO:0003723">
    <property type="term" value="F:RNA binding"/>
    <property type="evidence" value="ECO:0007669"/>
    <property type="project" value="InterPro"/>
</dbReference>
<organism evidence="5 6">
    <name type="scientific">Halonotius pteroides</name>
    <dbReference type="NCBI Taxonomy" id="268735"/>
    <lineage>
        <taxon>Archaea</taxon>
        <taxon>Methanobacteriati</taxon>
        <taxon>Methanobacteriota</taxon>
        <taxon>Stenosarchaea group</taxon>
        <taxon>Halobacteria</taxon>
        <taxon>Halobacteriales</taxon>
        <taxon>Haloferacaceae</taxon>
        <taxon>Halonotius</taxon>
    </lineage>
</organism>
<dbReference type="InterPro" id="IPR015947">
    <property type="entry name" value="PUA-like_sf"/>
</dbReference>
<dbReference type="InterPro" id="IPR002501">
    <property type="entry name" value="PsdUridine_synth_N"/>
</dbReference>
<dbReference type="AlphaFoldDB" id="A0A3A6Q0R2"/>
<evidence type="ECO:0000259" key="4">
    <source>
        <dbReference type="SMART" id="SM01136"/>
    </source>
</evidence>
<dbReference type="EC" id="5.4.99.25" evidence="3"/>
<accession>A0A3A6Q0R2</accession>
<dbReference type="SUPFAM" id="SSF88697">
    <property type="entry name" value="PUA domain-like"/>
    <property type="match status" value="1"/>
</dbReference>
<dbReference type="PANTHER" id="PTHR23127">
    <property type="entry name" value="CENTROMERE/MICROTUBULE BINDING PROTEIN CBF5"/>
    <property type="match status" value="1"/>
</dbReference>
<dbReference type="PROSITE" id="PS50890">
    <property type="entry name" value="PUA"/>
    <property type="match status" value="1"/>
</dbReference>
<comment type="caution">
    <text evidence="5">The sequence shown here is derived from an EMBL/GenBank/DDBJ whole genome shotgun (WGS) entry which is preliminary data.</text>
</comment>